<sequence>MFKKKMLNVALTTGLLAGGFIPMTAYAEKSEVENYLQEIVKLQPDVTSEQVLKEAEIMAESQNMKVEEVLRTYLKEATNNAIQGREEAENTKEKSDFQTLGGSGGVYTITNSTKGNIYYTPSQTAYLDHGHVGMYYLSDTIVESVPSTGVRTIKTSNRLVDAGAVIQTVSTSTQNKQNAANWAYSEVGESYSYNFMNNRNTGHDGAKNCSKLVWSAFLLKANIDIDKDGGFGVYPRDIRDSNYTSTIKTF</sequence>
<feature type="signal peptide" evidence="2">
    <location>
        <begin position="1"/>
        <end position="27"/>
    </location>
</feature>
<feature type="chain" id="PRO_5044820273" description="YycO" evidence="2">
    <location>
        <begin position="28"/>
        <end position="250"/>
    </location>
</feature>
<evidence type="ECO:0000256" key="2">
    <source>
        <dbReference type="SAM" id="SignalP"/>
    </source>
</evidence>
<dbReference type="InterPro" id="IPR024453">
    <property type="entry name" value="Peptidase_C92"/>
</dbReference>
<keyword evidence="2" id="KW-0732">Signal</keyword>
<keyword evidence="3" id="KW-0614">Plasmid</keyword>
<evidence type="ECO:0000256" key="1">
    <source>
        <dbReference type="SAM" id="Coils"/>
    </source>
</evidence>
<organism evidence="3 4">
    <name type="scientific">Bacillus cereus</name>
    <dbReference type="NCBI Taxonomy" id="1396"/>
    <lineage>
        <taxon>Bacteria</taxon>
        <taxon>Bacillati</taxon>
        <taxon>Bacillota</taxon>
        <taxon>Bacilli</taxon>
        <taxon>Bacillales</taxon>
        <taxon>Bacillaceae</taxon>
        <taxon>Bacillus</taxon>
        <taxon>Bacillus cereus group</taxon>
    </lineage>
</organism>
<dbReference type="Pfam" id="PF05708">
    <property type="entry name" value="Peptidase_C92"/>
    <property type="match status" value="1"/>
</dbReference>
<dbReference type="SUPFAM" id="SSF54001">
    <property type="entry name" value="Cysteine proteinases"/>
    <property type="match status" value="1"/>
</dbReference>
<evidence type="ECO:0000313" key="3">
    <source>
        <dbReference type="EMBL" id="QRY18496.1"/>
    </source>
</evidence>
<evidence type="ECO:0000313" key="4">
    <source>
        <dbReference type="Proteomes" id="UP000663613"/>
    </source>
</evidence>
<evidence type="ECO:0008006" key="5">
    <source>
        <dbReference type="Google" id="ProtNLM"/>
    </source>
</evidence>
<keyword evidence="1" id="KW-0175">Coiled coil</keyword>
<protein>
    <recommendedName>
        <fullName evidence="5">YycO</fullName>
    </recommendedName>
</protein>
<accession>A0ABD7DNZ6</accession>
<feature type="coiled-coil region" evidence="1">
    <location>
        <begin position="52"/>
        <end position="94"/>
    </location>
</feature>
<proteinExistence type="predicted"/>
<geneLocation type="plasmid" evidence="3 4">
    <name>pVKMB-370_1</name>
</geneLocation>
<name>A0ABD7DNZ6_BACCE</name>
<dbReference type="AlphaFoldDB" id="A0ABD7DNZ6"/>
<dbReference type="EMBL" id="CP070340">
    <property type="protein sequence ID" value="QRY18496.1"/>
    <property type="molecule type" value="Genomic_DNA"/>
</dbReference>
<dbReference type="RefSeq" id="WP_081143823.1">
    <property type="nucleotide sequence ID" value="NZ_CAKJWR010000017.1"/>
</dbReference>
<dbReference type="Gene3D" id="3.90.1720.10">
    <property type="entry name" value="endopeptidase domain like (from Nostoc punctiforme)"/>
    <property type="match status" value="1"/>
</dbReference>
<reference evidence="3 4" key="1">
    <citation type="submission" date="2021-02" db="EMBL/GenBank/DDBJ databases">
        <title>Bacillus cereus VKM B-370.</title>
        <authorList>
            <person name="Kazantseva O.A."/>
            <person name="Piligrimova E.G."/>
            <person name="Buzikov R.M."/>
            <person name="Shadrin A.M."/>
        </authorList>
    </citation>
    <scope>NUCLEOTIDE SEQUENCE [LARGE SCALE GENOMIC DNA]</scope>
    <source>
        <strain evidence="3 4">VKM B-370</strain>
        <plasmid evidence="3 4">pVKMB-370_1</plasmid>
    </source>
</reference>
<gene>
    <name evidence="3" type="ORF">JTF64_27645</name>
</gene>
<dbReference type="InterPro" id="IPR038765">
    <property type="entry name" value="Papain-like_cys_pep_sf"/>
</dbReference>
<dbReference type="Proteomes" id="UP000663613">
    <property type="component" value="Plasmid pVKMB-370_1"/>
</dbReference>